<protein>
    <submittedName>
        <fullName evidence="1">Uncharacterized protein</fullName>
    </submittedName>
</protein>
<name>A0A455U5R9_9GAMM</name>
<dbReference type="Pfam" id="PF14284">
    <property type="entry name" value="PcfJ"/>
    <property type="match status" value="1"/>
</dbReference>
<evidence type="ECO:0000313" key="1">
    <source>
        <dbReference type="EMBL" id="BBI60553.1"/>
    </source>
</evidence>
<sequence length="289" mass="32199">MGIGWELLSTDAEMLMSGMPEAVRSVIQAAPFLGVELAQVCGQVKAAQELASSSPLMLILLVERGVHESWSREAFVRLLAKRQAIQCSAIGLPESKACAKLLRRCALWPMSRRDIPALIRTLQHKEDTALLRHHPSLNLAHLVFLTRYEGPRWSGLLVLIDDCLVARPTPAGTSAWLQRMLTDTSRMLPTSSLALDRVRSATDLQRLHDRLVQRFNAGLKNDNHHALELQRRHGDYPTPPLQGTENITPITSWQGLLGEGQRMMHCVGSYGHAIALGHLAIYHLHHPQK</sequence>
<proteinExistence type="predicted"/>
<dbReference type="InterPro" id="IPR025586">
    <property type="entry name" value="PcfJ"/>
</dbReference>
<dbReference type="AlphaFoldDB" id="A0A455U5R9"/>
<organism evidence="1 2">
    <name type="scientific">Vreelandella sulfidaeris</name>
    <dbReference type="NCBI Taxonomy" id="115553"/>
    <lineage>
        <taxon>Bacteria</taxon>
        <taxon>Pseudomonadati</taxon>
        <taxon>Pseudomonadota</taxon>
        <taxon>Gammaproteobacteria</taxon>
        <taxon>Oceanospirillales</taxon>
        <taxon>Halomonadaceae</taxon>
        <taxon>Vreelandella</taxon>
    </lineage>
</organism>
<accession>A0A455U5R9</accession>
<reference evidence="1 2" key="1">
    <citation type="journal article" date="2019" name="Microbiol. Resour. Announc.">
        <title>Complete Genome Sequence of Halomonas sulfidaeris Strain Esulfide1 Isolated from a Metal Sulfide Rock at a Depth of 2,200 Meters, Obtained Using Nanopore Sequencing.</title>
        <authorList>
            <person name="Saito M."/>
            <person name="Nishigata A."/>
            <person name="Galipon J."/>
            <person name="Arakawa K."/>
        </authorList>
    </citation>
    <scope>NUCLEOTIDE SEQUENCE [LARGE SCALE GENOMIC DNA]</scope>
    <source>
        <strain evidence="1 2">ATCC BAA-803</strain>
    </source>
</reference>
<dbReference type="EMBL" id="AP019514">
    <property type="protein sequence ID" value="BBI60553.1"/>
    <property type="molecule type" value="Genomic_DNA"/>
</dbReference>
<dbReference type="Proteomes" id="UP000320231">
    <property type="component" value="Chromosome"/>
</dbReference>
<gene>
    <name evidence="1" type="ORF">HSBAA_18590</name>
</gene>
<dbReference type="KEGG" id="hsr:HSBAA_18590"/>
<evidence type="ECO:0000313" key="2">
    <source>
        <dbReference type="Proteomes" id="UP000320231"/>
    </source>
</evidence>